<keyword evidence="2 4" id="KW-0863">Zinc-finger</keyword>
<keyword evidence="8" id="KW-1185">Reference proteome</keyword>
<evidence type="ECO:0000256" key="3">
    <source>
        <dbReference type="ARBA" id="ARBA00022833"/>
    </source>
</evidence>
<reference evidence="6" key="2">
    <citation type="submission" date="2019-06" db="EMBL/GenBank/DDBJ databases">
        <title>Genomics analysis of Aphanomyces spp. identifies a new class of oomycete effector associated with host adaptation.</title>
        <authorList>
            <person name="Gaulin E."/>
        </authorList>
    </citation>
    <scope>NUCLEOTIDE SEQUENCE</scope>
    <source>
        <strain evidence="6">CBS 578.67</strain>
    </source>
</reference>
<dbReference type="PROSITE" id="PS50178">
    <property type="entry name" value="ZF_FYVE"/>
    <property type="match status" value="1"/>
</dbReference>
<gene>
    <name evidence="7" type="primary">Aste57867_758</name>
    <name evidence="6" type="ORF">As57867_000757</name>
    <name evidence="7" type="ORF">ASTE57867_758</name>
</gene>
<sequence>MHMGRRVYIVEFMDIVVMDRLLLRAPSSHSTDGLACRLCASPFHRSLPKRRCRFCAKAVCRPCTERLLIHGQCLTPHGLRYNPDHPLPATVCLACFQHTFAPHVVGFTERLPPSPTTKPVDSKDALDVILQHPQPHGHALRPLRKKVCVPTQARASPKESSKRVPLLDRGNASRQFSIATKF</sequence>
<evidence type="ECO:0000259" key="5">
    <source>
        <dbReference type="PROSITE" id="PS50178"/>
    </source>
</evidence>
<dbReference type="OrthoDB" id="63405at2759"/>
<protein>
    <submittedName>
        <fullName evidence="7">Aste57867_758 protein</fullName>
    </submittedName>
</protein>
<proteinExistence type="predicted"/>
<evidence type="ECO:0000313" key="7">
    <source>
        <dbReference type="EMBL" id="VFT77982.1"/>
    </source>
</evidence>
<name>A0A485K3R0_9STRA</name>
<dbReference type="InterPro" id="IPR017455">
    <property type="entry name" value="Znf_FYVE-rel"/>
</dbReference>
<evidence type="ECO:0000313" key="6">
    <source>
        <dbReference type="EMBL" id="KAF0719838.1"/>
    </source>
</evidence>
<evidence type="ECO:0000313" key="8">
    <source>
        <dbReference type="Proteomes" id="UP000332933"/>
    </source>
</evidence>
<dbReference type="AlphaFoldDB" id="A0A485K3R0"/>
<keyword evidence="3" id="KW-0862">Zinc</keyword>
<dbReference type="EMBL" id="CAADRA010000045">
    <property type="protein sequence ID" value="VFT77982.1"/>
    <property type="molecule type" value="Genomic_DNA"/>
</dbReference>
<dbReference type="InterPro" id="IPR011011">
    <property type="entry name" value="Znf_FYVE_PHD"/>
</dbReference>
<feature type="domain" description="FYVE-type" evidence="5">
    <location>
        <begin position="30"/>
        <end position="100"/>
    </location>
</feature>
<organism evidence="7 8">
    <name type="scientific">Aphanomyces stellatus</name>
    <dbReference type="NCBI Taxonomy" id="120398"/>
    <lineage>
        <taxon>Eukaryota</taxon>
        <taxon>Sar</taxon>
        <taxon>Stramenopiles</taxon>
        <taxon>Oomycota</taxon>
        <taxon>Saprolegniomycetes</taxon>
        <taxon>Saprolegniales</taxon>
        <taxon>Verrucalvaceae</taxon>
        <taxon>Aphanomyces</taxon>
    </lineage>
</organism>
<dbReference type="GO" id="GO:0008270">
    <property type="term" value="F:zinc ion binding"/>
    <property type="evidence" value="ECO:0007669"/>
    <property type="project" value="UniProtKB-KW"/>
</dbReference>
<evidence type="ECO:0000256" key="4">
    <source>
        <dbReference type="PROSITE-ProRule" id="PRU00091"/>
    </source>
</evidence>
<evidence type="ECO:0000256" key="1">
    <source>
        <dbReference type="ARBA" id="ARBA00022723"/>
    </source>
</evidence>
<dbReference type="EMBL" id="VJMH01000045">
    <property type="protein sequence ID" value="KAF0719838.1"/>
    <property type="molecule type" value="Genomic_DNA"/>
</dbReference>
<dbReference type="SUPFAM" id="SSF57903">
    <property type="entry name" value="FYVE/PHD zinc finger"/>
    <property type="match status" value="1"/>
</dbReference>
<keyword evidence="1" id="KW-0479">Metal-binding</keyword>
<reference evidence="7 8" key="1">
    <citation type="submission" date="2019-03" db="EMBL/GenBank/DDBJ databases">
        <authorList>
            <person name="Gaulin E."/>
            <person name="Dumas B."/>
        </authorList>
    </citation>
    <scope>NUCLEOTIDE SEQUENCE [LARGE SCALE GENOMIC DNA]</scope>
    <source>
        <strain evidence="7">CBS 568.67</strain>
    </source>
</reference>
<dbReference type="Proteomes" id="UP000332933">
    <property type="component" value="Unassembled WGS sequence"/>
</dbReference>
<evidence type="ECO:0000256" key="2">
    <source>
        <dbReference type="ARBA" id="ARBA00022771"/>
    </source>
</evidence>
<dbReference type="Gene3D" id="3.30.40.10">
    <property type="entry name" value="Zinc/RING finger domain, C3HC4 (zinc finger)"/>
    <property type="match status" value="1"/>
</dbReference>
<dbReference type="InterPro" id="IPR013083">
    <property type="entry name" value="Znf_RING/FYVE/PHD"/>
</dbReference>
<accession>A0A485K3R0</accession>